<keyword evidence="2" id="KW-1003">Cell membrane</keyword>
<keyword evidence="5 6" id="KW-0472">Membrane</keyword>
<comment type="subcellular location">
    <subcellularLocation>
        <location evidence="1">Cell membrane</location>
        <topology evidence="1">Multi-pass membrane protein</topology>
    </subcellularLocation>
</comment>
<proteinExistence type="predicted"/>
<dbReference type="RefSeq" id="WP_221024091.1">
    <property type="nucleotide sequence ID" value="NZ_JAIEZQ010000001.1"/>
</dbReference>
<keyword evidence="3 6" id="KW-0812">Transmembrane</keyword>
<gene>
    <name evidence="8" type="ORF">K1X13_06220</name>
</gene>
<evidence type="ECO:0000256" key="2">
    <source>
        <dbReference type="ARBA" id="ARBA00022475"/>
    </source>
</evidence>
<evidence type="ECO:0000256" key="3">
    <source>
        <dbReference type="ARBA" id="ARBA00022692"/>
    </source>
</evidence>
<dbReference type="EMBL" id="JAIEZQ010000001">
    <property type="protein sequence ID" value="MBY9074410.1"/>
    <property type="molecule type" value="Genomic_DNA"/>
</dbReference>
<feature type="transmembrane region" description="Helical" evidence="6">
    <location>
        <begin position="201"/>
        <end position="221"/>
    </location>
</feature>
<keyword evidence="4 6" id="KW-1133">Transmembrane helix</keyword>
<evidence type="ECO:0000313" key="9">
    <source>
        <dbReference type="Proteomes" id="UP000754710"/>
    </source>
</evidence>
<comment type="caution">
    <text evidence="8">The sequence shown here is derived from an EMBL/GenBank/DDBJ whole genome shotgun (WGS) entry which is preliminary data.</text>
</comment>
<organism evidence="8 9">
    <name type="scientific">Nocardioides jiangsuensis</name>
    <dbReference type="NCBI Taxonomy" id="2866161"/>
    <lineage>
        <taxon>Bacteria</taxon>
        <taxon>Bacillati</taxon>
        <taxon>Actinomycetota</taxon>
        <taxon>Actinomycetes</taxon>
        <taxon>Propionibacteriales</taxon>
        <taxon>Nocardioidaceae</taxon>
        <taxon>Nocardioides</taxon>
    </lineage>
</organism>
<evidence type="ECO:0000259" key="7">
    <source>
        <dbReference type="Pfam" id="PF00482"/>
    </source>
</evidence>
<sequence length="262" mass="26167">MTALAVLAAGLGGWLLAGVPSPRKEQPQPPDGRSTTGRRGAVLVAVGSATVLLLTAQGTVLALGLIATATALAGARLVARVRLRASADRTADRVVEACEALAGELRAGQPPSAALSHCAEVWPALEPVVAADGLGSDVPQALRRLAASPGAAGLREVASAWQVSVGSGAAMSSALTLVADSARERRATQRLVQAELASAQATARLVAVLPVVALVMGAGAGGDPWGFLLRTPAGLGCLGAGLALAYAGLSWMERIATAAVDR</sequence>
<dbReference type="Proteomes" id="UP000754710">
    <property type="component" value="Unassembled WGS sequence"/>
</dbReference>
<protein>
    <submittedName>
        <fullName evidence="8">Type II secretion system F family protein</fullName>
    </submittedName>
</protein>
<feature type="domain" description="Type II secretion system protein GspF" evidence="7">
    <location>
        <begin position="98"/>
        <end position="216"/>
    </location>
</feature>
<dbReference type="InterPro" id="IPR018076">
    <property type="entry name" value="T2SS_GspF_dom"/>
</dbReference>
<feature type="transmembrane region" description="Helical" evidence="6">
    <location>
        <begin position="233"/>
        <end position="252"/>
    </location>
</feature>
<evidence type="ECO:0000256" key="5">
    <source>
        <dbReference type="ARBA" id="ARBA00023136"/>
    </source>
</evidence>
<name>A0ABS7RKP3_9ACTN</name>
<dbReference type="Pfam" id="PF00482">
    <property type="entry name" value="T2SSF"/>
    <property type="match status" value="1"/>
</dbReference>
<feature type="transmembrane region" description="Helical" evidence="6">
    <location>
        <begin position="41"/>
        <end position="74"/>
    </location>
</feature>
<keyword evidence="9" id="KW-1185">Reference proteome</keyword>
<evidence type="ECO:0000256" key="6">
    <source>
        <dbReference type="SAM" id="Phobius"/>
    </source>
</evidence>
<evidence type="ECO:0000313" key="8">
    <source>
        <dbReference type="EMBL" id="MBY9074410.1"/>
    </source>
</evidence>
<evidence type="ECO:0000256" key="4">
    <source>
        <dbReference type="ARBA" id="ARBA00022989"/>
    </source>
</evidence>
<reference evidence="8 9" key="1">
    <citation type="submission" date="2021-08" db="EMBL/GenBank/DDBJ databases">
        <title>Nocardioides bacterium WL0053 sp. nov., isolated from the sediment.</title>
        <authorList>
            <person name="Wang L."/>
            <person name="Zhang D."/>
            <person name="Zhang A."/>
        </authorList>
    </citation>
    <scope>NUCLEOTIDE SEQUENCE [LARGE SCALE GENOMIC DNA]</scope>
    <source>
        <strain evidence="8 9">WL0053</strain>
    </source>
</reference>
<evidence type="ECO:0000256" key="1">
    <source>
        <dbReference type="ARBA" id="ARBA00004651"/>
    </source>
</evidence>
<accession>A0ABS7RKP3</accession>
<dbReference type="PANTHER" id="PTHR35007:SF4">
    <property type="entry name" value="CONSERVED TRANSMEMBRANE PROTEIN-RELATED"/>
    <property type="match status" value="1"/>
</dbReference>
<dbReference type="PANTHER" id="PTHR35007">
    <property type="entry name" value="INTEGRAL MEMBRANE PROTEIN-RELATED"/>
    <property type="match status" value="1"/>
</dbReference>